<accession>A0AAW1JKJ2</accession>
<evidence type="ECO:0000259" key="1">
    <source>
        <dbReference type="Pfam" id="PF12210"/>
    </source>
</evidence>
<keyword evidence="2" id="KW-0418">Kinase</keyword>
<dbReference type="Gene3D" id="1.20.5.1940">
    <property type="match status" value="2"/>
</dbReference>
<feature type="domain" description="Hepatocyte growth factor-regulated tyrosine kinase substrate helical" evidence="1">
    <location>
        <begin position="41"/>
        <end position="124"/>
    </location>
</feature>
<keyword evidence="3" id="KW-1185">Reference proteome</keyword>
<organism evidence="2 3">
    <name type="scientific">Popillia japonica</name>
    <name type="common">Japanese beetle</name>
    <dbReference type="NCBI Taxonomy" id="7064"/>
    <lineage>
        <taxon>Eukaryota</taxon>
        <taxon>Metazoa</taxon>
        <taxon>Ecdysozoa</taxon>
        <taxon>Arthropoda</taxon>
        <taxon>Hexapoda</taxon>
        <taxon>Insecta</taxon>
        <taxon>Pterygota</taxon>
        <taxon>Neoptera</taxon>
        <taxon>Endopterygota</taxon>
        <taxon>Coleoptera</taxon>
        <taxon>Polyphaga</taxon>
        <taxon>Scarabaeiformia</taxon>
        <taxon>Scarabaeidae</taxon>
        <taxon>Rutelinae</taxon>
        <taxon>Popillia</taxon>
    </lineage>
</organism>
<dbReference type="GO" id="GO:0032456">
    <property type="term" value="P:endocytic recycling"/>
    <property type="evidence" value="ECO:0007669"/>
    <property type="project" value="TreeGrafter"/>
</dbReference>
<dbReference type="EMBL" id="JASPKY010000356">
    <property type="protein sequence ID" value="KAK9704188.1"/>
    <property type="molecule type" value="Genomic_DNA"/>
</dbReference>
<evidence type="ECO:0000313" key="3">
    <source>
        <dbReference type="Proteomes" id="UP001458880"/>
    </source>
</evidence>
<dbReference type="GO" id="GO:0016301">
    <property type="term" value="F:kinase activity"/>
    <property type="evidence" value="ECO:0007669"/>
    <property type="project" value="UniProtKB-KW"/>
</dbReference>
<protein>
    <submittedName>
        <fullName evidence="2">Hepatocyte growth factor-regulated tyrosine kinase substrate</fullName>
    </submittedName>
</protein>
<dbReference type="GO" id="GO:0005769">
    <property type="term" value="C:early endosome"/>
    <property type="evidence" value="ECO:0007669"/>
    <property type="project" value="TreeGrafter"/>
</dbReference>
<dbReference type="Pfam" id="PF12210">
    <property type="entry name" value="Hrs_helical"/>
    <property type="match status" value="2"/>
</dbReference>
<feature type="domain" description="Hepatocyte growth factor-regulated tyrosine kinase substrate helical" evidence="1">
    <location>
        <begin position="3"/>
        <end position="39"/>
    </location>
</feature>
<dbReference type="PANTHER" id="PTHR46275">
    <property type="entry name" value="HEPATOCYTE GROWTH FACTOR-REGULATED TYROSINE KINASE SUBSTRATE"/>
    <property type="match status" value="1"/>
</dbReference>
<comment type="caution">
    <text evidence="2">The sequence shown here is derived from an EMBL/GenBank/DDBJ whole genome shotgun (WGS) entry which is preliminary data.</text>
</comment>
<dbReference type="Proteomes" id="UP001458880">
    <property type="component" value="Unassembled WGS sequence"/>
</dbReference>
<dbReference type="InterPro" id="IPR024641">
    <property type="entry name" value="HRS_helical"/>
</dbReference>
<proteinExistence type="predicted"/>
<evidence type="ECO:0000313" key="2">
    <source>
        <dbReference type="EMBL" id="KAK9704188.1"/>
    </source>
</evidence>
<gene>
    <name evidence="2" type="ORF">QE152_g28449</name>
</gene>
<dbReference type="PANTHER" id="PTHR46275:SF1">
    <property type="entry name" value="HEPATOCYTE GROWTH FACTOR-REGULATED TYROSINE KINASE SUBSTRATE"/>
    <property type="match status" value="1"/>
</dbReference>
<dbReference type="GO" id="GO:0043130">
    <property type="term" value="F:ubiquitin binding"/>
    <property type="evidence" value="ECO:0007669"/>
    <property type="project" value="TreeGrafter"/>
</dbReference>
<reference evidence="2 3" key="1">
    <citation type="journal article" date="2024" name="BMC Genomics">
        <title>De novo assembly and annotation of Popillia japonica's genome with initial clues to its potential as an invasive pest.</title>
        <authorList>
            <person name="Cucini C."/>
            <person name="Boschi S."/>
            <person name="Funari R."/>
            <person name="Cardaioli E."/>
            <person name="Iannotti N."/>
            <person name="Marturano G."/>
            <person name="Paoli F."/>
            <person name="Bruttini M."/>
            <person name="Carapelli A."/>
            <person name="Frati F."/>
            <person name="Nardi F."/>
        </authorList>
    </citation>
    <scope>NUCLEOTIDE SEQUENCE [LARGE SCALE GENOMIC DNA]</scope>
    <source>
        <strain evidence="2">DMR45628</strain>
    </source>
</reference>
<dbReference type="GO" id="GO:0031623">
    <property type="term" value="P:receptor internalization"/>
    <property type="evidence" value="ECO:0007669"/>
    <property type="project" value="TreeGrafter"/>
</dbReference>
<name>A0AAW1JKJ2_POPJA</name>
<dbReference type="InterPro" id="IPR017073">
    <property type="entry name" value="HGS/VPS27"/>
</dbReference>
<keyword evidence="2" id="KW-0808">Transferase</keyword>
<sequence>MDEFVNTLSSQIEIFINLMKSSSSRGRSIVSDSSIQTLFRIFINLMKSSSSRGRSIVSDSSIQTLFRNLASIYSQLLKYIQQHDNSRLHYERLQYKLAQVKGTRAALDALREERRLKLKREAEEAELQRQLQMAHLLEIMRKKKQESLQYQRLLAPQRIEEQEREMQTEQEEQKHQYSLFLPNATAQPLKHNSFQNKQERDIVTQSQQIPPPVSTPCKTLPVRLINQQKLELMRKKKQEFLKKQQELSSLGNQEQ</sequence>
<dbReference type="AlphaFoldDB" id="A0AAW1JKJ2"/>